<proteinExistence type="predicted"/>
<gene>
    <name evidence="2" type="ORF">ENS19_00220</name>
</gene>
<dbReference type="AlphaFoldDB" id="A0A7C3J3J5"/>
<accession>A0A7C3J3J5</accession>
<evidence type="ECO:0000313" key="2">
    <source>
        <dbReference type="EMBL" id="HFK19693.1"/>
    </source>
</evidence>
<protein>
    <submittedName>
        <fullName evidence="2">Uncharacterized protein</fullName>
    </submittedName>
</protein>
<evidence type="ECO:0000256" key="1">
    <source>
        <dbReference type="SAM" id="Coils"/>
    </source>
</evidence>
<name>A0A7C3J3J5_9CREN</name>
<keyword evidence="1" id="KW-0175">Coiled coil</keyword>
<comment type="caution">
    <text evidence="2">The sequence shown here is derived from an EMBL/GenBank/DDBJ whole genome shotgun (WGS) entry which is preliminary data.</text>
</comment>
<organism evidence="2">
    <name type="scientific">Candidatus Methanomethylicus mesodigestus</name>
    <dbReference type="NCBI Taxonomy" id="1867258"/>
    <lineage>
        <taxon>Archaea</taxon>
        <taxon>Thermoproteota</taxon>
        <taxon>Methanosuratincolia</taxon>
        <taxon>Candidatus Methanomethylicales</taxon>
        <taxon>Candidatus Methanomethylicaceae</taxon>
        <taxon>Candidatus Methanomethylicus</taxon>
    </lineage>
</organism>
<dbReference type="EMBL" id="DSTX01000001">
    <property type="protein sequence ID" value="HFK19693.1"/>
    <property type="molecule type" value="Genomic_DNA"/>
</dbReference>
<feature type="coiled-coil region" evidence="1">
    <location>
        <begin position="50"/>
        <end position="84"/>
    </location>
</feature>
<reference evidence="2" key="1">
    <citation type="journal article" date="2020" name="mSystems">
        <title>Genome- and Community-Level Interaction Insights into Carbon Utilization and Element Cycling Functions of Hydrothermarchaeota in Hydrothermal Sediment.</title>
        <authorList>
            <person name="Zhou Z."/>
            <person name="Liu Y."/>
            <person name="Xu W."/>
            <person name="Pan J."/>
            <person name="Luo Z.H."/>
            <person name="Li M."/>
        </authorList>
    </citation>
    <scope>NUCLEOTIDE SEQUENCE [LARGE SCALE GENOMIC DNA]</scope>
    <source>
        <strain evidence="2">SpSt-468</strain>
    </source>
</reference>
<sequence length="86" mass="9716">MLRDPADREGFDLLLKEAWDREHAAMSNSEIPLVLDALNLTANVHNKGEIQRLKEGLAERDRRIEELERRLKKVELGLGAAGAERG</sequence>